<sequence>EPDFKVGDLVLISTANFNNLSGPRKVRDQFVGPFAIRALHGKNTIEVVLTEEFGRKHPTFPVSLAKHYHEPDQSKFPNRIGALPIPPPVEPDQQPTAIHKVLKEKRVKVQGKDIKMYLVRYKNTGADFDKWLSEKDIPDSSILLRRFRSEKRH</sequence>
<dbReference type="InterPro" id="IPR016197">
    <property type="entry name" value="Chromo-like_dom_sf"/>
</dbReference>
<dbReference type="STRING" id="1165861.A0A0L0UL37"/>
<reference evidence="2" key="1">
    <citation type="submission" date="2014-03" db="EMBL/GenBank/DDBJ databases">
        <title>The Genome Sequence of Puccinia striiformis f. sp. tritici PST-78.</title>
        <authorList>
            <consortium name="The Broad Institute Genome Sequencing Platform"/>
            <person name="Cuomo C."/>
            <person name="Hulbert S."/>
            <person name="Chen X."/>
            <person name="Walker B."/>
            <person name="Young S.K."/>
            <person name="Zeng Q."/>
            <person name="Gargeya S."/>
            <person name="Fitzgerald M."/>
            <person name="Haas B."/>
            <person name="Abouelleil A."/>
            <person name="Alvarado L."/>
            <person name="Arachchi H.M."/>
            <person name="Berlin A.M."/>
            <person name="Chapman S.B."/>
            <person name="Goldberg J."/>
            <person name="Griggs A."/>
            <person name="Gujja S."/>
            <person name="Hansen M."/>
            <person name="Howarth C."/>
            <person name="Imamovic A."/>
            <person name="Larimer J."/>
            <person name="McCowan C."/>
            <person name="Montmayeur A."/>
            <person name="Murphy C."/>
            <person name="Neiman D."/>
            <person name="Pearson M."/>
            <person name="Priest M."/>
            <person name="Roberts A."/>
            <person name="Saif S."/>
            <person name="Shea T."/>
            <person name="Sisk P."/>
            <person name="Sykes S."/>
            <person name="Wortman J."/>
            <person name="Nusbaum C."/>
            <person name="Birren B."/>
        </authorList>
    </citation>
    <scope>NUCLEOTIDE SEQUENCE [LARGE SCALE GENOMIC DNA]</scope>
    <source>
        <strain evidence="2">race PST-78</strain>
    </source>
</reference>
<dbReference type="OrthoDB" id="2690418at2759"/>
<keyword evidence="2" id="KW-1185">Reference proteome</keyword>
<dbReference type="SUPFAM" id="SSF54160">
    <property type="entry name" value="Chromo domain-like"/>
    <property type="match status" value="1"/>
</dbReference>
<dbReference type="Proteomes" id="UP000054564">
    <property type="component" value="Unassembled WGS sequence"/>
</dbReference>
<evidence type="ECO:0000313" key="2">
    <source>
        <dbReference type="Proteomes" id="UP000054564"/>
    </source>
</evidence>
<dbReference type="AlphaFoldDB" id="A0A0L0UL37"/>
<gene>
    <name evidence="1" type="ORF">PSTG_18928</name>
</gene>
<feature type="non-terminal residue" evidence="1">
    <location>
        <position position="1"/>
    </location>
</feature>
<comment type="caution">
    <text evidence="1">The sequence shown here is derived from an EMBL/GenBank/DDBJ whole genome shotgun (WGS) entry which is preliminary data.</text>
</comment>
<dbReference type="Gene3D" id="2.40.50.40">
    <property type="match status" value="1"/>
</dbReference>
<proteinExistence type="predicted"/>
<dbReference type="EMBL" id="AJIL01004495">
    <property type="protein sequence ID" value="KNE87681.1"/>
    <property type="molecule type" value="Genomic_DNA"/>
</dbReference>
<evidence type="ECO:0000313" key="1">
    <source>
        <dbReference type="EMBL" id="KNE87681.1"/>
    </source>
</evidence>
<accession>A0A0L0UL37</accession>
<evidence type="ECO:0008006" key="3">
    <source>
        <dbReference type="Google" id="ProtNLM"/>
    </source>
</evidence>
<name>A0A0L0UL37_9BASI</name>
<organism evidence="1 2">
    <name type="scientific">Puccinia striiformis f. sp. tritici PST-78</name>
    <dbReference type="NCBI Taxonomy" id="1165861"/>
    <lineage>
        <taxon>Eukaryota</taxon>
        <taxon>Fungi</taxon>
        <taxon>Dikarya</taxon>
        <taxon>Basidiomycota</taxon>
        <taxon>Pucciniomycotina</taxon>
        <taxon>Pucciniomycetes</taxon>
        <taxon>Pucciniales</taxon>
        <taxon>Pucciniaceae</taxon>
        <taxon>Puccinia</taxon>
    </lineage>
</organism>
<protein>
    <recommendedName>
        <fullName evidence="3">Chromo domain-containing protein</fullName>
    </recommendedName>
</protein>